<keyword evidence="7" id="KW-1185">Reference proteome</keyword>
<evidence type="ECO:0000259" key="5">
    <source>
        <dbReference type="PROSITE" id="PS50977"/>
    </source>
</evidence>
<feature type="domain" description="HTH tetR-type" evidence="5">
    <location>
        <begin position="10"/>
        <end position="70"/>
    </location>
</feature>
<dbReference type="InterPro" id="IPR050109">
    <property type="entry name" value="HTH-type_TetR-like_transc_reg"/>
</dbReference>
<dbReference type="PRINTS" id="PR00455">
    <property type="entry name" value="HTHTETR"/>
</dbReference>
<dbReference type="Gene3D" id="1.10.357.10">
    <property type="entry name" value="Tetracycline Repressor, domain 2"/>
    <property type="match status" value="1"/>
</dbReference>
<dbReference type="InterPro" id="IPR001647">
    <property type="entry name" value="HTH_TetR"/>
</dbReference>
<dbReference type="OrthoDB" id="9811084at2"/>
<dbReference type="SUPFAM" id="SSF46689">
    <property type="entry name" value="Homeodomain-like"/>
    <property type="match status" value="1"/>
</dbReference>
<gene>
    <name evidence="6" type="ORF">SAMN04488042_103130</name>
</gene>
<protein>
    <submittedName>
        <fullName evidence="6">Transcriptional regulator, TetR family</fullName>
    </submittedName>
</protein>
<dbReference type="PANTHER" id="PTHR30055:SF234">
    <property type="entry name" value="HTH-TYPE TRANSCRIPTIONAL REGULATOR BETI"/>
    <property type="match status" value="1"/>
</dbReference>
<keyword evidence="3" id="KW-0804">Transcription</keyword>
<dbReference type="GO" id="GO:0003700">
    <property type="term" value="F:DNA-binding transcription factor activity"/>
    <property type="evidence" value="ECO:0007669"/>
    <property type="project" value="TreeGrafter"/>
</dbReference>
<keyword evidence="1" id="KW-0805">Transcription regulation</keyword>
<dbReference type="PROSITE" id="PS50977">
    <property type="entry name" value="HTH_TETR_2"/>
    <property type="match status" value="1"/>
</dbReference>
<evidence type="ECO:0000256" key="3">
    <source>
        <dbReference type="ARBA" id="ARBA00023163"/>
    </source>
</evidence>
<evidence type="ECO:0000256" key="4">
    <source>
        <dbReference type="PROSITE-ProRule" id="PRU00335"/>
    </source>
</evidence>
<evidence type="ECO:0000313" key="7">
    <source>
        <dbReference type="Proteomes" id="UP000199144"/>
    </source>
</evidence>
<accession>A0A1I4ML36</accession>
<dbReference type="RefSeq" id="WP_093093590.1">
    <property type="nucleotide sequence ID" value="NZ_FOTQ01000003.1"/>
</dbReference>
<dbReference type="GO" id="GO:0000976">
    <property type="term" value="F:transcription cis-regulatory region binding"/>
    <property type="evidence" value="ECO:0007669"/>
    <property type="project" value="TreeGrafter"/>
</dbReference>
<sequence>MARAVQKRTLETRARLVAAAEKVISEVGYDGLRVEQVVQRAGVAKGTFFAHFPDKDALMDLLMGARMDAILDEVGHRPPPRSTAELVDSLMPLLRFMTCERYVFDVILRHSGAAARSEIGPIAMNFGRQIDLLADKLTNGPFRSDIDSGLLAEGVQAFAVQAMALVFCALHNETDLRARLTVYLDAWLMPPR</sequence>
<organism evidence="6 7">
    <name type="scientific">Shimia aestuarii</name>
    <dbReference type="NCBI Taxonomy" id="254406"/>
    <lineage>
        <taxon>Bacteria</taxon>
        <taxon>Pseudomonadati</taxon>
        <taxon>Pseudomonadota</taxon>
        <taxon>Alphaproteobacteria</taxon>
        <taxon>Rhodobacterales</taxon>
        <taxon>Roseobacteraceae</taxon>
    </lineage>
</organism>
<evidence type="ECO:0000313" key="6">
    <source>
        <dbReference type="EMBL" id="SFM03785.1"/>
    </source>
</evidence>
<reference evidence="6 7" key="1">
    <citation type="submission" date="2016-10" db="EMBL/GenBank/DDBJ databases">
        <authorList>
            <person name="de Groot N.N."/>
        </authorList>
    </citation>
    <scope>NUCLEOTIDE SEQUENCE [LARGE SCALE GENOMIC DNA]</scope>
    <source>
        <strain evidence="6 7">DSM 15283</strain>
    </source>
</reference>
<evidence type="ECO:0000256" key="2">
    <source>
        <dbReference type="ARBA" id="ARBA00023125"/>
    </source>
</evidence>
<feature type="DNA-binding region" description="H-T-H motif" evidence="4">
    <location>
        <begin position="33"/>
        <end position="52"/>
    </location>
</feature>
<keyword evidence="2 4" id="KW-0238">DNA-binding</keyword>
<dbReference type="Pfam" id="PF00440">
    <property type="entry name" value="TetR_N"/>
    <property type="match status" value="1"/>
</dbReference>
<dbReference type="PANTHER" id="PTHR30055">
    <property type="entry name" value="HTH-TYPE TRANSCRIPTIONAL REGULATOR RUTR"/>
    <property type="match status" value="1"/>
</dbReference>
<dbReference type="InterPro" id="IPR009057">
    <property type="entry name" value="Homeodomain-like_sf"/>
</dbReference>
<proteinExistence type="predicted"/>
<dbReference type="AlphaFoldDB" id="A0A1I4ML36"/>
<dbReference type="EMBL" id="FOTQ01000003">
    <property type="protein sequence ID" value="SFM03785.1"/>
    <property type="molecule type" value="Genomic_DNA"/>
</dbReference>
<name>A0A1I4ML36_9RHOB</name>
<dbReference type="Proteomes" id="UP000199144">
    <property type="component" value="Unassembled WGS sequence"/>
</dbReference>
<evidence type="ECO:0000256" key="1">
    <source>
        <dbReference type="ARBA" id="ARBA00023015"/>
    </source>
</evidence>